<dbReference type="Proteomes" id="UP000251213">
    <property type="component" value="Unassembled WGS sequence"/>
</dbReference>
<dbReference type="InterPro" id="IPR032808">
    <property type="entry name" value="DoxX"/>
</dbReference>
<keyword evidence="3 5" id="KW-1133">Transmembrane helix</keyword>
<keyword evidence="4 5" id="KW-0472">Membrane</keyword>
<dbReference type="GO" id="GO:0016020">
    <property type="term" value="C:membrane"/>
    <property type="evidence" value="ECO:0007669"/>
    <property type="project" value="UniProtKB-SubCell"/>
</dbReference>
<dbReference type="AlphaFoldDB" id="A0A364K1Z6"/>
<evidence type="ECO:0000313" key="6">
    <source>
        <dbReference type="EMBL" id="RAL21953.1"/>
    </source>
</evidence>
<gene>
    <name evidence="6" type="ORF">DL897_15315</name>
</gene>
<dbReference type="PANTHER" id="PTHR36974:SF1">
    <property type="entry name" value="DOXX FAMILY MEMBRANE PROTEIN"/>
    <property type="match status" value="1"/>
</dbReference>
<evidence type="ECO:0008006" key="8">
    <source>
        <dbReference type="Google" id="ProtNLM"/>
    </source>
</evidence>
<dbReference type="EMBL" id="QJKK01000011">
    <property type="protein sequence ID" value="RAL21953.1"/>
    <property type="molecule type" value="Genomic_DNA"/>
</dbReference>
<dbReference type="RefSeq" id="WP_113659995.1">
    <property type="nucleotide sequence ID" value="NZ_KZ845673.1"/>
</dbReference>
<protein>
    <recommendedName>
        <fullName evidence="8">DoxX family protein</fullName>
    </recommendedName>
</protein>
<comment type="subcellular location">
    <subcellularLocation>
        <location evidence="1">Membrane</location>
        <topology evidence="1">Multi-pass membrane protein</topology>
    </subcellularLocation>
</comment>
<keyword evidence="7" id="KW-1185">Reference proteome</keyword>
<reference evidence="6 7" key="2">
    <citation type="submission" date="2018-06" db="EMBL/GenBank/DDBJ databases">
        <authorList>
            <person name="Zhirakovskaya E."/>
        </authorList>
    </citation>
    <scope>NUCLEOTIDE SEQUENCE [LARGE SCALE GENOMIC DNA]</scope>
    <source>
        <strain evidence="6 7">FBKL4.011</strain>
    </source>
</reference>
<reference evidence="6 7" key="1">
    <citation type="submission" date="2018-06" db="EMBL/GenBank/DDBJ databases">
        <title>Thermoflavimicrobium daqus sp. nov., a thermophilic microbe isolated from Moutai-flavour Daqu.</title>
        <authorList>
            <person name="Wang X."/>
            <person name="Zhou H."/>
        </authorList>
    </citation>
    <scope>NUCLEOTIDE SEQUENCE [LARGE SCALE GENOMIC DNA]</scope>
    <source>
        <strain evidence="6 7">FBKL4.011</strain>
    </source>
</reference>
<feature type="transmembrane region" description="Helical" evidence="5">
    <location>
        <begin position="126"/>
        <end position="147"/>
    </location>
</feature>
<evidence type="ECO:0000256" key="4">
    <source>
        <dbReference type="ARBA" id="ARBA00023136"/>
    </source>
</evidence>
<organism evidence="6 7">
    <name type="scientific">Thermoflavimicrobium daqui</name>
    <dbReference type="NCBI Taxonomy" id="2137476"/>
    <lineage>
        <taxon>Bacteria</taxon>
        <taxon>Bacillati</taxon>
        <taxon>Bacillota</taxon>
        <taxon>Bacilli</taxon>
        <taxon>Bacillales</taxon>
        <taxon>Thermoactinomycetaceae</taxon>
        <taxon>Thermoflavimicrobium</taxon>
    </lineage>
</organism>
<comment type="caution">
    <text evidence="6">The sequence shown here is derived from an EMBL/GenBank/DDBJ whole genome shotgun (WGS) entry which is preliminary data.</text>
</comment>
<proteinExistence type="predicted"/>
<evidence type="ECO:0000313" key="7">
    <source>
        <dbReference type="Proteomes" id="UP000251213"/>
    </source>
</evidence>
<accession>A0A364K1Z6</accession>
<feature type="transmembrane region" description="Helical" evidence="5">
    <location>
        <begin position="90"/>
        <end position="111"/>
    </location>
</feature>
<evidence type="ECO:0000256" key="1">
    <source>
        <dbReference type="ARBA" id="ARBA00004141"/>
    </source>
</evidence>
<name>A0A364K1Z6_9BACL</name>
<evidence type="ECO:0000256" key="5">
    <source>
        <dbReference type="SAM" id="Phobius"/>
    </source>
</evidence>
<keyword evidence="2 5" id="KW-0812">Transmembrane</keyword>
<evidence type="ECO:0000256" key="3">
    <source>
        <dbReference type="ARBA" id="ARBA00022989"/>
    </source>
</evidence>
<dbReference type="Pfam" id="PF13564">
    <property type="entry name" value="DoxX_2"/>
    <property type="match status" value="1"/>
</dbReference>
<dbReference type="OrthoDB" id="129693at2"/>
<sequence>MAPFIALVASFLLFRAVGFLGWPLFDSWHSSLKGAVVVMLLLAASAHWGKNRSDLIRMVPPIFPRPDWIVTATGCLEIAGAIGIMIPATSYIACVCLVVLLIAMFPANIYAAKEKLTVGGRPVPKLFVRSLLQVVFIVAIILSLPTFG</sequence>
<dbReference type="PANTHER" id="PTHR36974">
    <property type="entry name" value="MEMBRANE PROTEIN-RELATED"/>
    <property type="match status" value="1"/>
</dbReference>
<evidence type="ECO:0000256" key="2">
    <source>
        <dbReference type="ARBA" id="ARBA00022692"/>
    </source>
</evidence>